<organism evidence="1 2">
    <name type="scientific">Secundilactobacillus pentosiphilus</name>
    <dbReference type="NCBI Taxonomy" id="1714682"/>
    <lineage>
        <taxon>Bacteria</taxon>
        <taxon>Bacillati</taxon>
        <taxon>Bacillota</taxon>
        <taxon>Bacilli</taxon>
        <taxon>Lactobacillales</taxon>
        <taxon>Lactobacillaceae</taxon>
        <taxon>Secundilactobacillus</taxon>
    </lineage>
</organism>
<evidence type="ECO:0000313" key="1">
    <source>
        <dbReference type="EMBL" id="GAX04097.1"/>
    </source>
</evidence>
<proteinExistence type="predicted"/>
<gene>
    <name evidence="1" type="ORF">IWT140_01734</name>
</gene>
<keyword evidence="2" id="KW-1185">Reference proteome</keyword>
<dbReference type="Proteomes" id="UP000198430">
    <property type="component" value="Unassembled WGS sequence"/>
</dbReference>
<sequence length="66" mass="7965">MKIKVEKLFNSNLDLRKYLNIYIRDEDRESLFLYHDIDDWVIDEVLNHAQIFVKDGALDKEVELPK</sequence>
<dbReference type="EMBL" id="BCMH01000012">
    <property type="protein sequence ID" value="GAX04097.1"/>
    <property type="molecule type" value="Genomic_DNA"/>
</dbReference>
<dbReference type="RefSeq" id="WP_089089054.1">
    <property type="nucleotide sequence ID" value="NZ_BCMH01000012.1"/>
</dbReference>
<reference evidence="1 2" key="1">
    <citation type="submission" date="2015-11" db="EMBL/GenBank/DDBJ databases">
        <title>Draft genome sequences of new species of the genus Lactobacillus isolated from orchardgrass silage.</title>
        <authorList>
            <person name="Tohno M."/>
            <person name="Tanizawa Y."/>
            <person name="Arita M."/>
        </authorList>
    </citation>
    <scope>NUCLEOTIDE SEQUENCE [LARGE SCALE GENOMIC DNA]</scope>
    <source>
        <strain evidence="1 2">IWT140</strain>
    </source>
</reference>
<comment type="caution">
    <text evidence="1">The sequence shown here is derived from an EMBL/GenBank/DDBJ whole genome shotgun (WGS) entry which is preliminary data.</text>
</comment>
<evidence type="ECO:0000313" key="2">
    <source>
        <dbReference type="Proteomes" id="UP000198430"/>
    </source>
</evidence>
<accession>A0A1Z5IQR2</accession>
<protein>
    <submittedName>
        <fullName evidence="1">Uncharacterized protein</fullName>
    </submittedName>
</protein>
<dbReference type="AlphaFoldDB" id="A0A1Z5IQR2"/>
<name>A0A1Z5IQR2_9LACO</name>